<dbReference type="EMBL" id="CP002584">
    <property type="protein sequence ID" value="ADZ78414.1"/>
    <property type="molecule type" value="Genomic_DNA"/>
</dbReference>
<dbReference type="KEGG" id="shg:Sph21_1854"/>
<dbReference type="PATRIC" id="fig|743722.3.peg.1980"/>
<accession>F4C987</accession>
<reference evidence="1" key="1">
    <citation type="submission" date="2011-03" db="EMBL/GenBank/DDBJ databases">
        <title>Complete sequence of Sphingobacterium sp. 21.</title>
        <authorList>
            <consortium name="US DOE Joint Genome Institute"/>
            <person name="Lucas S."/>
            <person name="Copeland A."/>
            <person name="Lapidus A."/>
            <person name="Cheng J.-F."/>
            <person name="Goodwin L."/>
            <person name="Pitluck S."/>
            <person name="Davenport K."/>
            <person name="Detter J.C."/>
            <person name="Han C."/>
            <person name="Tapia R."/>
            <person name="Land M."/>
            <person name="Hauser L."/>
            <person name="Kyrpides N."/>
            <person name="Ivanova N."/>
            <person name="Ovchinnikova G."/>
            <person name="Pagani I."/>
            <person name="Siebers A.K."/>
            <person name="Allgaier M."/>
            <person name="Thelen M.P."/>
            <person name="Hugenholtz P."/>
            <person name="Woyke T."/>
        </authorList>
    </citation>
    <scope>NUCLEOTIDE SEQUENCE</scope>
    <source>
        <strain evidence="1">21</strain>
    </source>
</reference>
<evidence type="ECO:0000313" key="1">
    <source>
        <dbReference type="EMBL" id="ADZ78414.1"/>
    </source>
</evidence>
<gene>
    <name evidence="1" type="ordered locus">Sph21_1854</name>
</gene>
<name>F4C987_SPHS2</name>
<sequence length="122" mass="13437">MHMARIFNARLLVVAFFGTILALFLYLSLNAKEKPTAEKKVRVTAWFSFNGGDMDDPTNYSYVGSSAPNCPGQNNLCAVQADVSNPSAPDNQKQPEITSTLLDEIDEAIQSKQETSHVSLRE</sequence>
<dbReference type="AlphaFoldDB" id="F4C987"/>
<organism evidence="1">
    <name type="scientific">Sphingobacterium sp. (strain 21)</name>
    <dbReference type="NCBI Taxonomy" id="743722"/>
    <lineage>
        <taxon>Bacteria</taxon>
        <taxon>Pseudomonadati</taxon>
        <taxon>Bacteroidota</taxon>
        <taxon>Sphingobacteriia</taxon>
        <taxon>Sphingobacteriales</taxon>
        <taxon>Sphingobacteriaceae</taxon>
        <taxon>Sphingobacterium</taxon>
    </lineage>
</organism>
<dbReference type="HOGENOM" id="CLU_2025259_0_0_10"/>
<proteinExistence type="predicted"/>
<protein>
    <submittedName>
        <fullName evidence="1">Uncharacterized protein</fullName>
    </submittedName>
</protein>